<organism evidence="3 4">
    <name type="scientific">Plasmodium yoelii yoelii</name>
    <dbReference type="NCBI Taxonomy" id="73239"/>
    <lineage>
        <taxon>Eukaryota</taxon>
        <taxon>Sar</taxon>
        <taxon>Alveolata</taxon>
        <taxon>Apicomplexa</taxon>
        <taxon>Aconoidasida</taxon>
        <taxon>Haemosporida</taxon>
        <taxon>Plasmodiidae</taxon>
        <taxon>Plasmodium</taxon>
        <taxon>Plasmodium (Vinckeia)</taxon>
    </lineage>
</organism>
<feature type="compositionally biased region" description="Basic and acidic residues" evidence="2">
    <location>
        <begin position="1963"/>
        <end position="1975"/>
    </location>
</feature>
<reference evidence="3 4" key="1">
    <citation type="journal article" date="2002" name="Nature">
        <title>Genome sequence and comparative analysis of the model rodent malaria parasite Plasmodium yoelii yoelii.</title>
        <authorList>
            <person name="Carlton J.M."/>
            <person name="Angiuoli S.V."/>
            <person name="Suh B.B."/>
            <person name="Kooij T.W."/>
            <person name="Pertea M."/>
            <person name="Silva J.C."/>
            <person name="Ermolaeva M.D."/>
            <person name="Allen J.E."/>
            <person name="Selengut J.D."/>
            <person name="Koo H.L."/>
            <person name="Peterson J.D."/>
            <person name="Pop M."/>
            <person name="Kosack D.S."/>
            <person name="Shumway M.F."/>
            <person name="Bidwell S.L."/>
            <person name="Shallom S.J."/>
            <person name="van Aken S.E."/>
            <person name="Riedmuller S.B."/>
            <person name="Feldblyum T.V."/>
            <person name="Cho J.K."/>
            <person name="Quackenbush J."/>
            <person name="Sedegah M."/>
            <person name="Shoaibi A."/>
            <person name="Cummings L.M."/>
            <person name="Florens L."/>
            <person name="Yates J.R."/>
            <person name="Raine J.D."/>
            <person name="Sinden R.E."/>
            <person name="Harris M.A."/>
            <person name="Cunningham D.A."/>
            <person name="Preiser P.R."/>
            <person name="Bergman L.W."/>
            <person name="Vaidya A.B."/>
            <person name="van Lin L.H."/>
            <person name="Janse C.J."/>
            <person name="Waters A.P."/>
            <person name="Smith H.O."/>
            <person name="White O.R."/>
            <person name="Salzberg S.L."/>
            <person name="Venter J.C."/>
            <person name="Fraser C.M."/>
            <person name="Hoffman S.L."/>
            <person name="Gardner M.J."/>
            <person name="Carucci D.J."/>
        </authorList>
    </citation>
    <scope>NUCLEOTIDE SEQUENCE [LARGE SCALE GENOMIC DNA]</scope>
    <source>
        <strain evidence="3 4">17XNL</strain>
    </source>
</reference>
<feature type="compositionally biased region" description="Low complexity" evidence="2">
    <location>
        <begin position="1939"/>
        <end position="1954"/>
    </location>
</feature>
<feature type="coiled-coil region" evidence="1">
    <location>
        <begin position="1322"/>
        <end position="1368"/>
    </location>
</feature>
<keyword evidence="1" id="KW-0175">Coiled coil</keyword>
<feature type="compositionally biased region" description="Low complexity" evidence="2">
    <location>
        <begin position="1976"/>
        <end position="1986"/>
    </location>
</feature>
<comment type="caution">
    <text evidence="3">The sequence shown here is derived from an EMBL/GenBank/DDBJ whole genome shotgun (WGS) entry which is preliminary data.</text>
</comment>
<feature type="compositionally biased region" description="Basic and acidic residues" evidence="2">
    <location>
        <begin position="1987"/>
        <end position="1996"/>
    </location>
</feature>
<feature type="compositionally biased region" description="Polar residues" evidence="2">
    <location>
        <begin position="1924"/>
        <end position="1938"/>
    </location>
</feature>
<evidence type="ECO:0000256" key="1">
    <source>
        <dbReference type="SAM" id="Coils"/>
    </source>
</evidence>
<dbReference type="InParanoid" id="Q7RSA6"/>
<proteinExistence type="predicted"/>
<feature type="region of interest" description="Disordered" evidence="2">
    <location>
        <begin position="1924"/>
        <end position="2003"/>
    </location>
</feature>
<protein>
    <submittedName>
        <fullName evidence="3">Uncharacterized protein</fullName>
    </submittedName>
</protein>
<gene>
    <name evidence="3" type="ORF">PY00456</name>
</gene>
<feature type="region of interest" description="Disordered" evidence="2">
    <location>
        <begin position="658"/>
        <end position="740"/>
    </location>
</feature>
<dbReference type="STRING" id="73239.Q7RSA6"/>
<keyword evidence="4" id="KW-1185">Reference proteome</keyword>
<dbReference type="PaxDb" id="73239-Q7RSA6"/>
<evidence type="ECO:0000256" key="2">
    <source>
        <dbReference type="SAM" id="MobiDB-lite"/>
    </source>
</evidence>
<evidence type="ECO:0000313" key="3">
    <source>
        <dbReference type="EMBL" id="EAA16083.1"/>
    </source>
</evidence>
<feature type="non-terminal residue" evidence="3">
    <location>
        <position position="2050"/>
    </location>
</feature>
<dbReference type="EMBL" id="AABL01000127">
    <property type="protein sequence ID" value="EAA16083.1"/>
    <property type="molecule type" value="Genomic_DNA"/>
</dbReference>
<name>Q7RSA6_PLAYO</name>
<dbReference type="Proteomes" id="UP000008553">
    <property type="component" value="Unassembled WGS sequence"/>
</dbReference>
<evidence type="ECO:0000313" key="4">
    <source>
        <dbReference type="Proteomes" id="UP000008553"/>
    </source>
</evidence>
<feature type="coiled-coil region" evidence="1">
    <location>
        <begin position="286"/>
        <end position="313"/>
    </location>
</feature>
<feature type="compositionally biased region" description="Basic and acidic residues" evidence="2">
    <location>
        <begin position="717"/>
        <end position="732"/>
    </location>
</feature>
<sequence length="2050" mass="241731">MYSLNSQNNHKLNIYSSNKESITNHINDINNDKIFNTNYNMYICKMENKDNIHCDVKNNEHSNYKIKKIDIIYSFIQWFEKSYAYLPKLYRMVLCETCLNLPICSFLNGYFDFYLKCLLVCLNSKSMIIIKTALKSIEDILFNVDNVKIKNNLYSSVCYKNGTKFYIFTCLMKLLRKKVNFDSSFNNIYEQKYYFNDIFRNSYNNMNKKVYRKVHFRVGFFLKWKIKNENSKIKNIKNRMVICNDNKLEGHAQNCVNNDENNLYTKRKVNTFLEGNAENMPIELDKMDKTKKISKTNEEIKIYERNNKRKKISHNNVEIGGLVNKEGKNSISVFEVNGDNTDSNVKCIGKCEKGNKDKLSTNNVKSNISYVKISDNTCKNNSNMNLFPLDNIFLNNNYDNIMEHIDLEKTIDYCYKVLKRSMKNNGLKYLYYYKNCQFHIPKQKIVLKNENVLKKNIINNKKKNKEKFIIFNFNEFRNRFKRKFNYENINTIENNCKKKKKSDRMGNLLVSGEENNHKNVVCSNIGRPKQHDIDLNCNMDKMGIKRDETIEKKDISIKNNLYALTNNNVIGDKLKNEKSGLNFPKNTKANFIRNNYMNYFEKSDVCYNCIQRDQRINCYRIIITVFIFLFNHSICISDFYEYMLKVGAINNDFMNSSKEKKGDSNLDTKNNEKSVPLNNGYNSKKGVNKNNQNNCGKNKSNSSNKKKKVINSNNTEVCKEENTNNNTEDNRFKKNTHISSSKKRRRYSFEYCTCKKYLYKCTFIYRDPNNNFIRKIMYCFLVMLVEINMNKNKTQGDKLKKCDSQSAHRNEDMSYMKVCIRNKEGKKKKIYIRNCYDEIRNDKLRELVKHIIRRMSLILSSRFVLTKKNNMVYIMAHNNELDISSFIFTFCNLIEYCPRFVETAVQGLYFIEKVLKSLLNVQPVKMKKFMKSNFFSNLCTCICNICYNSKIKKKIFGLLLLLKAIRILHPYWIKYNIYSIIHTLLICYEKYNLKYLKIIHILIEECLTMTFASLYIGYAGEINAYILNSFSSSENIYVEDINNLYTYINMKEENSSKRLIYFKDYTIEKIKKDAEIVKKFFSMNEKELYNKKCVTNCKGIKDKRVLKKNECFWYNYDEIYTWEILTSKIMNKRNKKDVSKMMKILFNVLKMFMDNLNKDEYDRDFIKKGFIIVSKVLKTSIRNLLTYKFSIKNNKDVCLYEIFMKDFSILNFLTSSLKRKICYLDLYCFLLSQKPYIKFDFIIIEKLIENIIKIIDYLKKIDGKNKYFTYIINGNVMNISSNDDIDVDMLNIVHMEQINGGNLKNNNSIIFDHGDINSSNVKDKTVKQLNENNINLNEKEENTDMKKIIELQNLYKKIKENRDIYMNNSNIINSSFGPFIEYDDAMKKCHNVVSNETIDTKNDKMLKSLDEYINNAKENILNTSSILDSGNIEIKNERFNSVASLCYNNNARIIKGYNNFSNNHLKGTHINLDNEANKHLLNNMNNNKDGSYEKNEGPKQNLNQEIETNSTKVNAQDNKIKMGVENEMNLKNLTIEINENLTNNKNIEYNNNLNFYFKKDEEFGLDGKESCMEISNNINMDKMEENMMSNFLNDKFQTIDFLKDQFLKEERNNVITFFSYFMTLVRICFTHPSYKYLLPIMNPRLNKKKEILYNRCIHILLDFLFSDQTDLCNKAEETIRYLILENECDKDTGKNGHTKKRRSENIKRDAIENNLFNNFQKSDSLKFALRNYENKKCSINNLLINKNGNKANERHNKLTNMNKNSINGLKLNKDDFKLYLKSILGNLSYALKHKSFILKKNFIIGLSRIYYLFPHLFSPFLMDGFVKYLILFKDVSANNKAAYNNIDHVICIYSEFLKAQNLSYEKYKEIMDIFLKTYNNFKKGSINFINNIIELDEHMLGYTKNKRLSCKNNISQAINNLNTKENSQGNEINNTALDNISNNIKGKGTNNTNSSKKKKTNSNKKDVDNEGKGRTENNGNNNSSKYNENDFMKHNSTDQNISKNNDDIELKRAPLSNQLNTIDGIDTNNIKNFIGINYYYMQILCYLCCN</sequence>
<accession>Q7RSA6</accession>
<feature type="compositionally biased region" description="Low complexity" evidence="2">
    <location>
        <begin position="682"/>
        <end position="703"/>
    </location>
</feature>
<feature type="compositionally biased region" description="Basic and acidic residues" evidence="2">
    <location>
        <begin position="658"/>
        <end position="672"/>
    </location>
</feature>